<comment type="caution">
    <text evidence="4">The sequence shown here is derived from an EMBL/GenBank/DDBJ whole genome shotgun (WGS) entry which is preliminary data.</text>
</comment>
<feature type="compositionally biased region" description="Pro residues" evidence="1">
    <location>
        <begin position="93"/>
        <end position="106"/>
    </location>
</feature>
<reference evidence="4" key="3">
    <citation type="submission" date="2020-09" db="EMBL/GenBank/DDBJ databases">
        <authorList>
            <person name="Sun Q."/>
            <person name="Zhou Y."/>
        </authorList>
    </citation>
    <scope>NUCLEOTIDE SEQUENCE</scope>
    <source>
        <strain evidence="4">CGMCC 4.7206</strain>
    </source>
</reference>
<feature type="compositionally biased region" description="Basic and acidic residues" evidence="1">
    <location>
        <begin position="13"/>
        <end position="31"/>
    </location>
</feature>
<reference evidence="3 6" key="2">
    <citation type="journal article" date="2019" name="Int. J. Syst. Evol. Microbiol.">
        <title>The Global Catalogue of Microorganisms (GCM) 10K type strain sequencing project: providing services to taxonomists for standard genome sequencing and annotation.</title>
        <authorList>
            <consortium name="The Broad Institute Genomics Platform"/>
            <consortium name="The Broad Institute Genome Sequencing Center for Infectious Disease"/>
            <person name="Wu L."/>
            <person name="Ma J."/>
        </authorList>
    </citation>
    <scope>NUCLEOTIDE SEQUENCE [LARGE SCALE GENOMIC DNA]</scope>
    <source>
        <strain evidence="3 6">JCM 10664</strain>
    </source>
</reference>
<feature type="region of interest" description="Disordered" evidence="1">
    <location>
        <begin position="12"/>
        <end position="40"/>
    </location>
</feature>
<reference evidence="3" key="4">
    <citation type="submission" date="2023-12" db="EMBL/GenBank/DDBJ databases">
        <authorList>
            <person name="Sun Q."/>
            <person name="Inoue M."/>
        </authorList>
    </citation>
    <scope>NUCLEOTIDE SEQUENCE</scope>
    <source>
        <strain evidence="3">JCM 10664</strain>
    </source>
</reference>
<evidence type="ECO:0000313" key="5">
    <source>
        <dbReference type="Proteomes" id="UP000597989"/>
    </source>
</evidence>
<feature type="region of interest" description="Disordered" evidence="1">
    <location>
        <begin position="84"/>
        <end position="106"/>
    </location>
</feature>
<evidence type="ECO:0000313" key="4">
    <source>
        <dbReference type="EMBL" id="GGI93675.1"/>
    </source>
</evidence>
<dbReference type="Proteomes" id="UP001500220">
    <property type="component" value="Unassembled WGS sequence"/>
</dbReference>
<dbReference type="Proteomes" id="UP000597989">
    <property type="component" value="Unassembled WGS sequence"/>
</dbReference>
<gene>
    <name evidence="3" type="ORF">GCM10009545_03370</name>
    <name evidence="4" type="ORF">GCM10011581_33480</name>
</gene>
<organism evidence="4 5">
    <name type="scientific">Saccharopolyspora thermophila</name>
    <dbReference type="NCBI Taxonomy" id="89367"/>
    <lineage>
        <taxon>Bacteria</taxon>
        <taxon>Bacillati</taxon>
        <taxon>Actinomycetota</taxon>
        <taxon>Actinomycetes</taxon>
        <taxon>Pseudonocardiales</taxon>
        <taxon>Pseudonocardiaceae</taxon>
        <taxon>Saccharopolyspora</taxon>
    </lineage>
</organism>
<evidence type="ECO:0000256" key="2">
    <source>
        <dbReference type="SAM" id="Phobius"/>
    </source>
</evidence>
<keyword evidence="2" id="KW-1133">Transmembrane helix</keyword>
<accession>A0A917NER3</accession>
<evidence type="ECO:0000313" key="3">
    <source>
        <dbReference type="EMBL" id="GAA0504852.1"/>
    </source>
</evidence>
<reference evidence="4 5" key="1">
    <citation type="journal article" date="2014" name="Int. J. Syst. Evol. Microbiol.">
        <title>Complete genome sequence of Corynebacterium casei LMG S-19264T (=DSM 44701T), isolated from a smear-ripened cheese.</title>
        <authorList>
            <consortium name="US DOE Joint Genome Institute (JGI-PGF)"/>
            <person name="Walter F."/>
            <person name="Albersmeier A."/>
            <person name="Kalinowski J."/>
            <person name="Ruckert C."/>
        </authorList>
    </citation>
    <scope>NUCLEOTIDE SEQUENCE [LARGE SCALE GENOMIC DNA]</scope>
    <source>
        <strain evidence="4 5">CGMCC 4.7206</strain>
    </source>
</reference>
<protein>
    <submittedName>
        <fullName evidence="4">Uncharacterized protein</fullName>
    </submittedName>
</protein>
<dbReference type="EMBL" id="BMMT01000011">
    <property type="protein sequence ID" value="GGI93675.1"/>
    <property type="molecule type" value="Genomic_DNA"/>
</dbReference>
<feature type="transmembrane region" description="Helical" evidence="2">
    <location>
        <begin position="125"/>
        <end position="143"/>
    </location>
</feature>
<keyword evidence="6" id="KW-1185">Reference proteome</keyword>
<proteinExistence type="predicted"/>
<evidence type="ECO:0000256" key="1">
    <source>
        <dbReference type="SAM" id="MobiDB-lite"/>
    </source>
</evidence>
<keyword evidence="2" id="KW-0472">Membrane</keyword>
<sequence>MTPLVRAGIMWDVADHEESPEHGGQRRRDAEAEPNLPANRDVVDAEVVSSEVTAAAPRPTADDEEYRQYQQFLEFQRFKEWQRAQGGGNVAASPPPAPAPPAPAPKKPAWKRALGLLRYKLVRRLIYLLFAVLLAMYLFNALVNSFFGGSGGSGGTGTGTGALDATPMKATTPQDAVLDVYNLLRGDDPAAACAYFDTAGRSYFAAAHQAPDCATAAQQLHARITDRNAYANPRLGENAVYGDLSQPQVLVLHCRVQVAGGPQLGTFKLTRQPDGGWAITGYGFRTSSCS</sequence>
<dbReference type="EMBL" id="BAAAHC010000003">
    <property type="protein sequence ID" value="GAA0504852.1"/>
    <property type="molecule type" value="Genomic_DNA"/>
</dbReference>
<name>A0A917NER3_9PSEU</name>
<keyword evidence="2" id="KW-0812">Transmembrane</keyword>
<dbReference type="AlphaFoldDB" id="A0A917NER3"/>
<evidence type="ECO:0000313" key="6">
    <source>
        <dbReference type="Proteomes" id="UP001500220"/>
    </source>
</evidence>